<evidence type="ECO:0000313" key="1">
    <source>
        <dbReference type="EMBL" id="KAJ2968854.1"/>
    </source>
</evidence>
<protein>
    <submittedName>
        <fullName evidence="1">Uncharacterized protein</fullName>
    </submittedName>
</protein>
<sequence length="280" mass="31176">MFVPTLWGSKHQARLQKLQATPAYVKAKAEFEEAAFRSRDQSAQLAARSEMRRLTKGAGVSFVAPFVGLAAIPFSFGMFRLIRGMAGIPVPGMETGGLAWFSDLTVHDPLYILPCTSIIMGVLMFKQTQRANLNPSPAQQAMMKGMTYVLPPVLFLGTAWLPAGLQWFFLTLSTGSVVQTFATLNPAVRRWAGLPTLPDRSHLAPQGIVYQSPSKPGIRDSLQEGMAAASKSLKEVTGATDEKARWKKAQDYEEHRALEDLQRAERRMEEVRRRRAERRL</sequence>
<comment type="caution">
    <text evidence="1">The sequence shown here is derived from an EMBL/GenBank/DDBJ whole genome shotgun (WGS) entry which is preliminary data.</text>
</comment>
<gene>
    <name evidence="1" type="ORF">NUW58_g10127</name>
</gene>
<dbReference type="EMBL" id="JAPDGR010004197">
    <property type="protein sequence ID" value="KAJ2968854.1"/>
    <property type="molecule type" value="Genomic_DNA"/>
</dbReference>
<dbReference type="Proteomes" id="UP001143856">
    <property type="component" value="Unassembled WGS sequence"/>
</dbReference>
<organism evidence="1 2">
    <name type="scientific">Xylaria curta</name>
    <dbReference type="NCBI Taxonomy" id="42375"/>
    <lineage>
        <taxon>Eukaryota</taxon>
        <taxon>Fungi</taxon>
        <taxon>Dikarya</taxon>
        <taxon>Ascomycota</taxon>
        <taxon>Pezizomycotina</taxon>
        <taxon>Sordariomycetes</taxon>
        <taxon>Xylariomycetidae</taxon>
        <taxon>Xylariales</taxon>
        <taxon>Xylariaceae</taxon>
        <taxon>Xylaria</taxon>
    </lineage>
</organism>
<accession>A0ACC1MQA0</accession>
<reference evidence="1" key="1">
    <citation type="submission" date="2022-10" db="EMBL/GenBank/DDBJ databases">
        <title>Genome Sequence of Xylaria curta.</title>
        <authorList>
            <person name="Buettner E."/>
        </authorList>
    </citation>
    <scope>NUCLEOTIDE SEQUENCE</scope>
    <source>
        <strain evidence="1">Babe10</strain>
    </source>
</reference>
<evidence type="ECO:0000313" key="2">
    <source>
        <dbReference type="Proteomes" id="UP001143856"/>
    </source>
</evidence>
<keyword evidence="2" id="KW-1185">Reference proteome</keyword>
<proteinExistence type="predicted"/>
<name>A0ACC1MQA0_9PEZI</name>